<dbReference type="Proteomes" id="UP001346149">
    <property type="component" value="Unassembled WGS sequence"/>
</dbReference>
<keyword evidence="2" id="KW-1185">Reference proteome</keyword>
<dbReference type="EMBL" id="JAXQNO010000008">
    <property type="protein sequence ID" value="KAK4792062.1"/>
    <property type="molecule type" value="Genomic_DNA"/>
</dbReference>
<dbReference type="AlphaFoldDB" id="A0AAN7R717"/>
<evidence type="ECO:0000313" key="2">
    <source>
        <dbReference type="Proteomes" id="UP001346149"/>
    </source>
</evidence>
<gene>
    <name evidence="1" type="ORF">SAY86_022497</name>
</gene>
<evidence type="ECO:0000313" key="1">
    <source>
        <dbReference type="EMBL" id="KAK4792062.1"/>
    </source>
</evidence>
<organism evidence="1 2">
    <name type="scientific">Trapa natans</name>
    <name type="common">Water chestnut</name>
    <dbReference type="NCBI Taxonomy" id="22666"/>
    <lineage>
        <taxon>Eukaryota</taxon>
        <taxon>Viridiplantae</taxon>
        <taxon>Streptophyta</taxon>
        <taxon>Embryophyta</taxon>
        <taxon>Tracheophyta</taxon>
        <taxon>Spermatophyta</taxon>
        <taxon>Magnoliopsida</taxon>
        <taxon>eudicotyledons</taxon>
        <taxon>Gunneridae</taxon>
        <taxon>Pentapetalae</taxon>
        <taxon>rosids</taxon>
        <taxon>malvids</taxon>
        <taxon>Myrtales</taxon>
        <taxon>Lythraceae</taxon>
        <taxon>Trapa</taxon>
    </lineage>
</organism>
<name>A0AAN7R717_TRANT</name>
<comment type="caution">
    <text evidence="1">The sequence shown here is derived from an EMBL/GenBank/DDBJ whole genome shotgun (WGS) entry which is preliminary data.</text>
</comment>
<protein>
    <submittedName>
        <fullName evidence="1">Uncharacterized protein</fullName>
    </submittedName>
</protein>
<accession>A0AAN7R717</accession>
<sequence length="134" mass="15366">MAGGKEWIWPPSFLQYEAYHLCDHFLRHQEMPQMCLVRRSRDLSSPIQLHLETTKRETTLSFFLARKSSEGCKKISRWVADTLLEAWEDAGVQEVVISLLAHALVCKDRCFVAGPAATVSPIACCRHRRRDPLN</sequence>
<reference evidence="1 2" key="1">
    <citation type="journal article" date="2023" name="Hortic Res">
        <title>Pangenome of water caltrop reveals structural variations and asymmetric subgenome divergence after allopolyploidization.</title>
        <authorList>
            <person name="Zhang X."/>
            <person name="Chen Y."/>
            <person name="Wang L."/>
            <person name="Yuan Y."/>
            <person name="Fang M."/>
            <person name="Shi L."/>
            <person name="Lu R."/>
            <person name="Comes H.P."/>
            <person name="Ma Y."/>
            <person name="Chen Y."/>
            <person name="Huang G."/>
            <person name="Zhou Y."/>
            <person name="Zheng Z."/>
            <person name="Qiu Y."/>
        </authorList>
    </citation>
    <scope>NUCLEOTIDE SEQUENCE [LARGE SCALE GENOMIC DNA]</scope>
    <source>
        <strain evidence="1">F231</strain>
    </source>
</reference>
<proteinExistence type="predicted"/>